<dbReference type="RefSeq" id="XP_033600893.1">
    <property type="nucleotide sequence ID" value="XM_033741005.1"/>
</dbReference>
<dbReference type="EMBL" id="ML996571">
    <property type="protein sequence ID" value="KAF2758442.1"/>
    <property type="molecule type" value="Genomic_DNA"/>
</dbReference>
<name>A0A6A6W6E0_9PEZI</name>
<dbReference type="AlphaFoldDB" id="A0A6A6W6E0"/>
<keyword evidence="2" id="KW-1185">Reference proteome</keyword>
<dbReference type="GeneID" id="54482059"/>
<evidence type="ECO:0000313" key="2">
    <source>
        <dbReference type="Proteomes" id="UP000799437"/>
    </source>
</evidence>
<protein>
    <submittedName>
        <fullName evidence="1">Uncharacterized protein</fullName>
    </submittedName>
</protein>
<proteinExistence type="predicted"/>
<evidence type="ECO:0000313" key="1">
    <source>
        <dbReference type="EMBL" id="KAF2758442.1"/>
    </source>
</evidence>
<gene>
    <name evidence="1" type="ORF">EJ05DRAFT_351378</name>
</gene>
<dbReference type="Proteomes" id="UP000799437">
    <property type="component" value="Unassembled WGS sequence"/>
</dbReference>
<reference evidence="1" key="1">
    <citation type="journal article" date="2020" name="Stud. Mycol.">
        <title>101 Dothideomycetes genomes: a test case for predicting lifestyles and emergence of pathogens.</title>
        <authorList>
            <person name="Haridas S."/>
            <person name="Albert R."/>
            <person name="Binder M."/>
            <person name="Bloem J."/>
            <person name="Labutti K."/>
            <person name="Salamov A."/>
            <person name="Andreopoulos B."/>
            <person name="Baker S."/>
            <person name="Barry K."/>
            <person name="Bills G."/>
            <person name="Bluhm B."/>
            <person name="Cannon C."/>
            <person name="Castanera R."/>
            <person name="Culley D."/>
            <person name="Daum C."/>
            <person name="Ezra D."/>
            <person name="Gonzalez J."/>
            <person name="Henrissat B."/>
            <person name="Kuo A."/>
            <person name="Liang C."/>
            <person name="Lipzen A."/>
            <person name="Lutzoni F."/>
            <person name="Magnuson J."/>
            <person name="Mondo S."/>
            <person name="Nolan M."/>
            <person name="Ohm R."/>
            <person name="Pangilinan J."/>
            <person name="Park H.-J."/>
            <person name="Ramirez L."/>
            <person name="Alfaro M."/>
            <person name="Sun H."/>
            <person name="Tritt A."/>
            <person name="Yoshinaga Y."/>
            <person name="Zwiers L.-H."/>
            <person name="Turgeon B."/>
            <person name="Goodwin S."/>
            <person name="Spatafora J."/>
            <person name="Crous P."/>
            <person name="Grigoriev I."/>
        </authorList>
    </citation>
    <scope>NUCLEOTIDE SEQUENCE</scope>
    <source>
        <strain evidence="1">CBS 121739</strain>
    </source>
</reference>
<sequence>MSLMTAMSLLTGMSLLTAMSLLTTYTFLTFDIVMKLCSEGAWRLMNHNRPVLEESFDNCWRYVFECEIICESSSHTVKSIKSFHIRYDS</sequence>
<organism evidence="1 2">
    <name type="scientific">Pseudovirgaria hyperparasitica</name>
    <dbReference type="NCBI Taxonomy" id="470096"/>
    <lineage>
        <taxon>Eukaryota</taxon>
        <taxon>Fungi</taxon>
        <taxon>Dikarya</taxon>
        <taxon>Ascomycota</taxon>
        <taxon>Pezizomycotina</taxon>
        <taxon>Dothideomycetes</taxon>
        <taxon>Dothideomycetes incertae sedis</taxon>
        <taxon>Acrospermales</taxon>
        <taxon>Acrospermaceae</taxon>
        <taxon>Pseudovirgaria</taxon>
    </lineage>
</organism>
<accession>A0A6A6W6E0</accession>